<evidence type="ECO:0000256" key="3">
    <source>
        <dbReference type="ARBA" id="ARBA00022801"/>
    </source>
</evidence>
<evidence type="ECO:0000256" key="5">
    <source>
        <dbReference type="RuleBase" id="RU361187"/>
    </source>
</evidence>
<gene>
    <name evidence="8" type="ORF">PRZ48_014095</name>
</gene>
<evidence type="ECO:0000256" key="2">
    <source>
        <dbReference type="ARBA" id="ARBA00022729"/>
    </source>
</evidence>
<dbReference type="PANTHER" id="PTHR43817">
    <property type="entry name" value="GLYCOSYL HYDROLASE"/>
    <property type="match status" value="1"/>
</dbReference>
<keyword evidence="4 5" id="KW-0326">Glycosidase</keyword>
<evidence type="ECO:0000256" key="4">
    <source>
        <dbReference type="ARBA" id="ARBA00023295"/>
    </source>
</evidence>
<dbReference type="PANTHER" id="PTHR43817:SF1">
    <property type="entry name" value="HYDROLASE, FAMILY 43, PUTATIVE (AFU_ORTHOLOGUE AFUA_3G01660)-RELATED"/>
    <property type="match status" value="1"/>
</dbReference>
<keyword evidence="3 5" id="KW-0378">Hydrolase</keyword>
<organism evidence="8 9">
    <name type="scientific">Zasmidium cellare</name>
    <name type="common">Wine cellar mold</name>
    <name type="synonym">Racodium cellare</name>
    <dbReference type="NCBI Taxonomy" id="395010"/>
    <lineage>
        <taxon>Eukaryota</taxon>
        <taxon>Fungi</taxon>
        <taxon>Dikarya</taxon>
        <taxon>Ascomycota</taxon>
        <taxon>Pezizomycotina</taxon>
        <taxon>Dothideomycetes</taxon>
        <taxon>Dothideomycetidae</taxon>
        <taxon>Mycosphaerellales</taxon>
        <taxon>Mycosphaerellaceae</taxon>
        <taxon>Zasmidium</taxon>
    </lineage>
</organism>
<reference evidence="8 9" key="1">
    <citation type="journal article" date="2023" name="G3 (Bethesda)">
        <title>A chromosome-level genome assembly of Zasmidium syzygii isolated from banana leaves.</title>
        <authorList>
            <person name="van Westerhoven A.C."/>
            <person name="Mehrabi R."/>
            <person name="Talebi R."/>
            <person name="Steentjes M.B.F."/>
            <person name="Corcolon B."/>
            <person name="Chong P.A."/>
            <person name="Kema G.H.J."/>
            <person name="Seidl M.F."/>
        </authorList>
    </citation>
    <scope>NUCLEOTIDE SEQUENCE [LARGE SCALE GENOMIC DNA]</scope>
    <source>
        <strain evidence="8 9">P124</strain>
    </source>
</reference>
<sequence>MLSLSSSCLFFLFALLKATVWAADYSNPLKASDAGDPNIVYQDGWYYLMATGSPPPVLQMTRARTLDGLKTGEVRDVWRDSTPERCCNLWAPEMHLVDGRWHIYYAAGPENDAGVQRSHVLQGGTSLWDDFFYLGQIRDDYSVDGTLLTANGQNYYVYSCRPNNVQSLCIAPRTGPATTGDSKVISTPTEEWESRNSPLNEGPYALYHEGNTWLSFSAGTCDSPTYSLGLLKYNGGDPMEKASWSKTGPVFSSANGNYGTGHNSFFTSPDGTETWNVWHSVTNSSGGCGSSRSASAKIVNWNEDGSPNLGQAPPLGEVLQGPSGEPDQ</sequence>
<dbReference type="InterPro" id="IPR006710">
    <property type="entry name" value="Glyco_hydro_43"/>
</dbReference>
<evidence type="ECO:0008006" key="10">
    <source>
        <dbReference type="Google" id="ProtNLM"/>
    </source>
</evidence>
<comment type="caution">
    <text evidence="8">The sequence shown here is derived from an EMBL/GenBank/DDBJ whole genome shotgun (WGS) entry which is preliminary data.</text>
</comment>
<evidence type="ECO:0000256" key="6">
    <source>
        <dbReference type="SAM" id="MobiDB-lite"/>
    </source>
</evidence>
<comment type="similarity">
    <text evidence="1 5">Belongs to the glycosyl hydrolase 43 family.</text>
</comment>
<dbReference type="Gene3D" id="2.115.10.20">
    <property type="entry name" value="Glycosyl hydrolase domain, family 43"/>
    <property type="match status" value="1"/>
</dbReference>
<feature type="region of interest" description="Disordered" evidence="6">
    <location>
        <begin position="299"/>
        <end position="328"/>
    </location>
</feature>
<evidence type="ECO:0000313" key="9">
    <source>
        <dbReference type="Proteomes" id="UP001305779"/>
    </source>
</evidence>
<protein>
    <recommendedName>
        <fullName evidence="10">Arabinanase/levansucrase/invertase</fullName>
    </recommendedName>
</protein>
<accession>A0ABR0E006</accession>
<dbReference type="Pfam" id="PF04616">
    <property type="entry name" value="Glyco_hydro_43"/>
    <property type="match status" value="1"/>
</dbReference>
<evidence type="ECO:0000256" key="7">
    <source>
        <dbReference type="SAM" id="SignalP"/>
    </source>
</evidence>
<feature type="chain" id="PRO_5045121562" description="Arabinanase/levansucrase/invertase" evidence="7">
    <location>
        <begin position="23"/>
        <end position="328"/>
    </location>
</feature>
<evidence type="ECO:0000313" key="8">
    <source>
        <dbReference type="EMBL" id="KAK4494739.1"/>
    </source>
</evidence>
<dbReference type="Proteomes" id="UP001305779">
    <property type="component" value="Unassembled WGS sequence"/>
</dbReference>
<proteinExistence type="inferred from homology"/>
<dbReference type="CDD" id="cd18820">
    <property type="entry name" value="GH43_LbAraf43-like"/>
    <property type="match status" value="1"/>
</dbReference>
<dbReference type="EMBL" id="JAXOVC010000013">
    <property type="protein sequence ID" value="KAK4494739.1"/>
    <property type="molecule type" value="Genomic_DNA"/>
</dbReference>
<keyword evidence="2 7" id="KW-0732">Signal</keyword>
<keyword evidence="9" id="KW-1185">Reference proteome</keyword>
<feature type="signal peptide" evidence="7">
    <location>
        <begin position="1"/>
        <end position="22"/>
    </location>
</feature>
<dbReference type="InterPro" id="IPR023296">
    <property type="entry name" value="Glyco_hydro_beta-prop_sf"/>
</dbReference>
<dbReference type="SUPFAM" id="SSF75005">
    <property type="entry name" value="Arabinanase/levansucrase/invertase"/>
    <property type="match status" value="1"/>
</dbReference>
<evidence type="ECO:0000256" key="1">
    <source>
        <dbReference type="ARBA" id="ARBA00009865"/>
    </source>
</evidence>
<name>A0ABR0E006_ZASCE</name>